<protein>
    <submittedName>
        <fullName evidence="1">Uncharacterized protein</fullName>
    </submittedName>
</protein>
<organism evidence="1 2">
    <name type="scientific">Nocardia jinanensis</name>
    <dbReference type="NCBI Taxonomy" id="382504"/>
    <lineage>
        <taxon>Bacteria</taxon>
        <taxon>Bacillati</taxon>
        <taxon>Actinomycetota</taxon>
        <taxon>Actinomycetes</taxon>
        <taxon>Mycobacteriales</taxon>
        <taxon>Nocardiaceae</taxon>
        <taxon>Nocardia</taxon>
    </lineage>
</organism>
<proteinExistence type="predicted"/>
<accession>A0A917RWF7</accession>
<keyword evidence="2" id="KW-1185">Reference proteome</keyword>
<gene>
    <name evidence="1" type="ORF">GCM10011588_63770</name>
</gene>
<evidence type="ECO:0000313" key="2">
    <source>
        <dbReference type="Proteomes" id="UP000638263"/>
    </source>
</evidence>
<reference evidence="1" key="2">
    <citation type="submission" date="2020-09" db="EMBL/GenBank/DDBJ databases">
        <authorList>
            <person name="Sun Q."/>
            <person name="Zhou Y."/>
        </authorList>
    </citation>
    <scope>NUCLEOTIDE SEQUENCE</scope>
    <source>
        <strain evidence="1">CGMCC 4.3508</strain>
    </source>
</reference>
<dbReference type="EMBL" id="BMMH01000025">
    <property type="protein sequence ID" value="GGL40266.1"/>
    <property type="molecule type" value="Genomic_DNA"/>
</dbReference>
<reference evidence="1" key="1">
    <citation type="journal article" date="2014" name="Int. J. Syst. Evol. Microbiol.">
        <title>Complete genome sequence of Corynebacterium casei LMG S-19264T (=DSM 44701T), isolated from a smear-ripened cheese.</title>
        <authorList>
            <consortium name="US DOE Joint Genome Institute (JGI-PGF)"/>
            <person name="Walter F."/>
            <person name="Albersmeier A."/>
            <person name="Kalinowski J."/>
            <person name="Ruckert C."/>
        </authorList>
    </citation>
    <scope>NUCLEOTIDE SEQUENCE</scope>
    <source>
        <strain evidence="1">CGMCC 4.3508</strain>
    </source>
</reference>
<sequence length="64" mass="6896">MCEPCSRRTRYGGERAMSHGTGILPGALGSLNTTLFLIAGAEVSPIRSRDPEREFAGAPARRYS</sequence>
<evidence type="ECO:0000313" key="1">
    <source>
        <dbReference type="EMBL" id="GGL40266.1"/>
    </source>
</evidence>
<name>A0A917RWF7_9NOCA</name>
<dbReference type="AlphaFoldDB" id="A0A917RWF7"/>
<comment type="caution">
    <text evidence="1">The sequence shown here is derived from an EMBL/GenBank/DDBJ whole genome shotgun (WGS) entry which is preliminary data.</text>
</comment>
<dbReference type="Proteomes" id="UP000638263">
    <property type="component" value="Unassembled WGS sequence"/>
</dbReference>